<evidence type="ECO:0000256" key="5">
    <source>
        <dbReference type="ARBA" id="ARBA00022833"/>
    </source>
</evidence>
<comment type="cofactor">
    <cofactor evidence="1">
        <name>Zn(2+)</name>
        <dbReference type="ChEBI" id="CHEBI:29105"/>
    </cofactor>
</comment>
<dbReference type="PANTHER" id="PTHR21666:SF288">
    <property type="entry name" value="CELL DIVISION PROTEIN YTFB"/>
    <property type="match status" value="1"/>
</dbReference>
<evidence type="ECO:0000256" key="7">
    <source>
        <dbReference type="SAM" id="Phobius"/>
    </source>
</evidence>
<keyword evidence="5" id="KW-0862">Zinc</keyword>
<keyword evidence="7" id="KW-0812">Transmembrane</keyword>
<feature type="transmembrane region" description="Helical" evidence="7">
    <location>
        <begin position="7"/>
        <end position="25"/>
    </location>
</feature>
<dbReference type="InterPro" id="IPR016047">
    <property type="entry name" value="M23ase_b-sheet_dom"/>
</dbReference>
<dbReference type="Gene3D" id="2.70.70.10">
    <property type="entry name" value="Glucose Permease (Domain IIA)"/>
    <property type="match status" value="1"/>
</dbReference>
<keyword evidence="4" id="KW-0378">Hydrolase</keyword>
<name>A0ABS9VJL4_9SPHN</name>
<evidence type="ECO:0000256" key="4">
    <source>
        <dbReference type="ARBA" id="ARBA00022801"/>
    </source>
</evidence>
<comment type="caution">
    <text evidence="9">The sequence shown here is derived from an EMBL/GenBank/DDBJ whole genome shotgun (WGS) entry which is preliminary data.</text>
</comment>
<evidence type="ECO:0000256" key="2">
    <source>
        <dbReference type="ARBA" id="ARBA00022670"/>
    </source>
</evidence>
<organism evidence="9 10">
    <name type="scientific">Sphingomonas telluris</name>
    <dbReference type="NCBI Taxonomy" id="2907998"/>
    <lineage>
        <taxon>Bacteria</taxon>
        <taxon>Pseudomonadati</taxon>
        <taxon>Pseudomonadota</taxon>
        <taxon>Alphaproteobacteria</taxon>
        <taxon>Sphingomonadales</taxon>
        <taxon>Sphingomonadaceae</taxon>
        <taxon>Sphingomonas</taxon>
    </lineage>
</organism>
<keyword evidence="2" id="KW-0645">Protease</keyword>
<sequence length="210" mass="22247">MFRIFSTAIVTAILTSAFWIFYFNLGSAPAENGKVEASGDVAVVQPQSGQPVAIAEGVEVGPAGLAIPVQGIKANQLSDTFTQARAGGARIHDAIDIMAAEGTPVIAATDGTVEKLFYSNGGGGNTIYVRSPDQRWTYYYAHLQGYQPGLAEGQQVKRGQLIGRVGHTGNANPEGPHLHFAINRMQPGEKWWQGAPINPYPLLAGKKASG</sequence>
<evidence type="ECO:0000313" key="9">
    <source>
        <dbReference type="EMBL" id="MCH8615162.1"/>
    </source>
</evidence>
<reference evidence="9 10" key="1">
    <citation type="submission" date="2022-03" db="EMBL/GenBank/DDBJ databases">
        <authorList>
            <person name="Jo J.-H."/>
            <person name="Im W.-T."/>
        </authorList>
    </citation>
    <scope>NUCLEOTIDE SEQUENCE [LARGE SCALE GENOMIC DNA]</scope>
    <source>
        <strain evidence="9 10">SM33</strain>
    </source>
</reference>
<keyword evidence="7" id="KW-1133">Transmembrane helix</keyword>
<gene>
    <name evidence="9" type="ORF">LZ016_03470</name>
</gene>
<evidence type="ECO:0000256" key="1">
    <source>
        <dbReference type="ARBA" id="ARBA00001947"/>
    </source>
</evidence>
<dbReference type="SUPFAM" id="SSF51261">
    <property type="entry name" value="Duplicated hybrid motif"/>
    <property type="match status" value="1"/>
</dbReference>
<evidence type="ECO:0000259" key="8">
    <source>
        <dbReference type="Pfam" id="PF01551"/>
    </source>
</evidence>
<dbReference type="EMBL" id="JAKZHW010000001">
    <property type="protein sequence ID" value="MCH8615162.1"/>
    <property type="molecule type" value="Genomic_DNA"/>
</dbReference>
<dbReference type="Pfam" id="PF01551">
    <property type="entry name" value="Peptidase_M23"/>
    <property type="match status" value="1"/>
</dbReference>
<evidence type="ECO:0000256" key="3">
    <source>
        <dbReference type="ARBA" id="ARBA00022723"/>
    </source>
</evidence>
<keyword evidence="3" id="KW-0479">Metal-binding</keyword>
<evidence type="ECO:0000256" key="6">
    <source>
        <dbReference type="ARBA" id="ARBA00023049"/>
    </source>
</evidence>
<keyword evidence="7" id="KW-0472">Membrane</keyword>
<dbReference type="Proteomes" id="UP001203058">
    <property type="component" value="Unassembled WGS sequence"/>
</dbReference>
<dbReference type="InterPro" id="IPR050570">
    <property type="entry name" value="Cell_wall_metabolism_enzyme"/>
</dbReference>
<dbReference type="PANTHER" id="PTHR21666">
    <property type="entry name" value="PEPTIDASE-RELATED"/>
    <property type="match status" value="1"/>
</dbReference>
<dbReference type="CDD" id="cd12797">
    <property type="entry name" value="M23_peptidase"/>
    <property type="match status" value="1"/>
</dbReference>
<dbReference type="InterPro" id="IPR011055">
    <property type="entry name" value="Dup_hybrid_motif"/>
</dbReference>
<keyword evidence="10" id="KW-1185">Reference proteome</keyword>
<evidence type="ECO:0000313" key="10">
    <source>
        <dbReference type="Proteomes" id="UP001203058"/>
    </source>
</evidence>
<proteinExistence type="predicted"/>
<feature type="domain" description="M23ase beta-sheet core" evidence="8">
    <location>
        <begin position="91"/>
        <end position="198"/>
    </location>
</feature>
<keyword evidence="6" id="KW-0482">Metalloprotease</keyword>
<protein>
    <submittedName>
        <fullName evidence="9">M23 family metallopeptidase</fullName>
    </submittedName>
</protein>
<dbReference type="RefSeq" id="WP_241445867.1">
    <property type="nucleotide sequence ID" value="NZ_JAKZHW010000001.1"/>
</dbReference>
<accession>A0ABS9VJL4</accession>